<accession>A0ABD0LBR4</accession>
<dbReference type="EMBL" id="JACVVK020000064">
    <property type="protein sequence ID" value="KAK7496805.1"/>
    <property type="molecule type" value="Genomic_DNA"/>
</dbReference>
<dbReference type="AlphaFoldDB" id="A0ABD0LBR4"/>
<comment type="caution">
    <text evidence="1">The sequence shown here is derived from an EMBL/GenBank/DDBJ whole genome shotgun (WGS) entry which is preliminary data.</text>
</comment>
<gene>
    <name evidence="1" type="ORF">BaRGS_00012014</name>
</gene>
<organism evidence="1 2">
    <name type="scientific">Batillaria attramentaria</name>
    <dbReference type="NCBI Taxonomy" id="370345"/>
    <lineage>
        <taxon>Eukaryota</taxon>
        <taxon>Metazoa</taxon>
        <taxon>Spiralia</taxon>
        <taxon>Lophotrochozoa</taxon>
        <taxon>Mollusca</taxon>
        <taxon>Gastropoda</taxon>
        <taxon>Caenogastropoda</taxon>
        <taxon>Sorbeoconcha</taxon>
        <taxon>Cerithioidea</taxon>
        <taxon>Batillariidae</taxon>
        <taxon>Batillaria</taxon>
    </lineage>
</organism>
<dbReference type="Proteomes" id="UP001519460">
    <property type="component" value="Unassembled WGS sequence"/>
</dbReference>
<evidence type="ECO:0000313" key="2">
    <source>
        <dbReference type="Proteomes" id="UP001519460"/>
    </source>
</evidence>
<reference evidence="1 2" key="1">
    <citation type="journal article" date="2023" name="Sci. Data">
        <title>Genome assembly of the Korean intertidal mud-creeper Batillaria attramentaria.</title>
        <authorList>
            <person name="Patra A.K."/>
            <person name="Ho P.T."/>
            <person name="Jun S."/>
            <person name="Lee S.J."/>
            <person name="Kim Y."/>
            <person name="Won Y.J."/>
        </authorList>
    </citation>
    <scope>NUCLEOTIDE SEQUENCE [LARGE SCALE GENOMIC DNA]</scope>
    <source>
        <strain evidence="1">Wonlab-2016</strain>
    </source>
</reference>
<proteinExistence type="predicted"/>
<protein>
    <submittedName>
        <fullName evidence="1">Uncharacterized protein</fullName>
    </submittedName>
</protein>
<keyword evidence="2" id="KW-1185">Reference proteome</keyword>
<sequence length="341" mass="38420">MPSAAVETIDQIITIRFAREKGVWRNLIGRALWWESGINGGTARLSVIFSSGRESRNIGTRTRLWGKKISGFNKAARFSMYLPCKFQALAGQTCGDYKITVSPGNVIDFRGHIFLRTVFMSVTNINPDSPDFEKKWTGRTSIQIAKKYIDGNPKQTQPFNSMFGSVGFGFCDIFTATAETGEKKSFEITEKNGAFSFQYSLIDEDNKKRYKTSGFEFKCYRDVAQEDLKPYPRQICGNGDDSILPQRTSELGFDDDDLTLLFDVLNSTAEQSNFRNKTLGFESEGLFNSSCGRVTNAFERRCDAAERLEAVETCKEILMSNKHIKCLAKDPNTPLPGDVFW</sequence>
<evidence type="ECO:0000313" key="1">
    <source>
        <dbReference type="EMBL" id="KAK7496805.1"/>
    </source>
</evidence>
<feature type="non-terminal residue" evidence="1">
    <location>
        <position position="341"/>
    </location>
</feature>
<name>A0ABD0LBR4_9CAEN</name>